<dbReference type="RefSeq" id="WP_142023562.1">
    <property type="nucleotide sequence ID" value="NZ_VFQE01000001.1"/>
</dbReference>
<dbReference type="Proteomes" id="UP000319865">
    <property type="component" value="Unassembled WGS sequence"/>
</dbReference>
<reference evidence="2 3" key="1">
    <citation type="submission" date="2019-06" db="EMBL/GenBank/DDBJ databases">
        <title>Sequencing the genomes of 1000 actinobacteria strains.</title>
        <authorList>
            <person name="Klenk H.-P."/>
        </authorList>
    </citation>
    <scope>NUCLEOTIDE SEQUENCE [LARGE SCALE GENOMIC DNA]</scope>
    <source>
        <strain evidence="2 3">DSM 46837</strain>
    </source>
</reference>
<dbReference type="EMBL" id="VFQE01000001">
    <property type="protein sequence ID" value="TQN40711.1"/>
    <property type="molecule type" value="Genomic_DNA"/>
</dbReference>
<gene>
    <name evidence="2" type="ORF">FHU33_0060</name>
</gene>
<dbReference type="OrthoDB" id="5193237at2"/>
<protein>
    <submittedName>
        <fullName evidence="2">Uncharacterized protein</fullName>
    </submittedName>
</protein>
<organism evidence="2 3">
    <name type="scientific">Blastococcus colisei</name>
    <dbReference type="NCBI Taxonomy" id="1564162"/>
    <lineage>
        <taxon>Bacteria</taxon>
        <taxon>Bacillati</taxon>
        <taxon>Actinomycetota</taxon>
        <taxon>Actinomycetes</taxon>
        <taxon>Geodermatophilales</taxon>
        <taxon>Geodermatophilaceae</taxon>
        <taxon>Blastococcus</taxon>
    </lineage>
</organism>
<accession>A0A543P9E7</accession>
<feature type="compositionally biased region" description="Basic and acidic residues" evidence="1">
    <location>
        <begin position="1"/>
        <end position="10"/>
    </location>
</feature>
<feature type="region of interest" description="Disordered" evidence="1">
    <location>
        <begin position="1"/>
        <end position="105"/>
    </location>
</feature>
<evidence type="ECO:0000256" key="1">
    <source>
        <dbReference type="SAM" id="MobiDB-lite"/>
    </source>
</evidence>
<evidence type="ECO:0000313" key="2">
    <source>
        <dbReference type="EMBL" id="TQN40711.1"/>
    </source>
</evidence>
<feature type="compositionally biased region" description="Basic and acidic residues" evidence="1">
    <location>
        <begin position="33"/>
        <end position="47"/>
    </location>
</feature>
<name>A0A543P9E7_9ACTN</name>
<sequence length="302" mass="32457">MSSPRDRDGADDGSDWQEPSHLSGSEPADEPNFADRRKQPRDSDHTAEGGTWQPPGWDLPDATPDRGRQPDVDPSWAPPTPPTTEAPERPRGGLFGSRQRARDPEMERAFSYEGDQLGAQGWALQHGWTVSDGSGPADAVLADLLAGSPVRPGKEARPAGVLRGRAGAVELVAFDVVYPYGRQWVAKYAVTAAPLLGAVPVLRLSPARLWKHRTGGLVPVMSGDEAFDSRWQLLAAEDGPRVQRLARDPAVHGLLLGTDDGDEFWTGSGHVAAVRPDGHRPQLIEHHARLLTAIVGALAAGY</sequence>
<proteinExistence type="predicted"/>
<comment type="caution">
    <text evidence="2">The sequence shown here is derived from an EMBL/GenBank/DDBJ whole genome shotgun (WGS) entry which is preliminary data.</text>
</comment>
<dbReference type="AlphaFoldDB" id="A0A543P9E7"/>
<keyword evidence="3" id="KW-1185">Reference proteome</keyword>
<evidence type="ECO:0000313" key="3">
    <source>
        <dbReference type="Proteomes" id="UP000319865"/>
    </source>
</evidence>